<reference evidence="2 3" key="2">
    <citation type="submission" date="2018-11" db="EMBL/GenBank/DDBJ databases">
        <authorList>
            <consortium name="Pathogen Informatics"/>
        </authorList>
    </citation>
    <scope>NUCLEOTIDE SEQUENCE [LARGE SCALE GENOMIC DNA]</scope>
</reference>
<evidence type="ECO:0000313" key="4">
    <source>
        <dbReference type="WBParaSite" id="OFLC_0000320901-mRNA-1"/>
    </source>
</evidence>
<dbReference type="WBParaSite" id="OFLC_0000320901-mRNA-1">
    <property type="protein sequence ID" value="OFLC_0000320901-mRNA-1"/>
    <property type="gene ID" value="OFLC_0000320901"/>
</dbReference>
<gene>
    <name evidence="2" type="ORF">OFLC_LOCUS3210</name>
</gene>
<accession>A0A183H6U8</accession>
<proteinExistence type="predicted"/>
<dbReference type="Proteomes" id="UP000267606">
    <property type="component" value="Unassembled WGS sequence"/>
</dbReference>
<feature type="region of interest" description="Disordered" evidence="1">
    <location>
        <begin position="1"/>
        <end position="35"/>
    </location>
</feature>
<organism evidence="4">
    <name type="scientific">Onchocerca flexuosa</name>
    <dbReference type="NCBI Taxonomy" id="387005"/>
    <lineage>
        <taxon>Eukaryota</taxon>
        <taxon>Metazoa</taxon>
        <taxon>Ecdysozoa</taxon>
        <taxon>Nematoda</taxon>
        <taxon>Chromadorea</taxon>
        <taxon>Rhabditida</taxon>
        <taxon>Spirurina</taxon>
        <taxon>Spiruromorpha</taxon>
        <taxon>Filarioidea</taxon>
        <taxon>Onchocercidae</taxon>
        <taxon>Onchocerca</taxon>
    </lineage>
</organism>
<evidence type="ECO:0000313" key="3">
    <source>
        <dbReference type="Proteomes" id="UP000267606"/>
    </source>
</evidence>
<evidence type="ECO:0000256" key="1">
    <source>
        <dbReference type="SAM" id="MobiDB-lite"/>
    </source>
</evidence>
<keyword evidence="3" id="KW-1185">Reference proteome</keyword>
<protein>
    <submittedName>
        <fullName evidence="4">SWIM-type domain-containing protein</fullName>
    </submittedName>
</protein>
<reference evidence="4" key="1">
    <citation type="submission" date="2016-06" db="UniProtKB">
        <authorList>
            <consortium name="WormBaseParasite"/>
        </authorList>
    </citation>
    <scope>IDENTIFICATION</scope>
</reference>
<sequence length="74" mass="8826">MLRRRLNLGHRTRAAEGMRSLTANQTEEELDQQTSEDKEWLKCEQYDVQSDMRMHDCKHVHRLLSFRSASFSTE</sequence>
<feature type="compositionally biased region" description="Basic residues" evidence="1">
    <location>
        <begin position="1"/>
        <end position="12"/>
    </location>
</feature>
<evidence type="ECO:0000313" key="2">
    <source>
        <dbReference type="EMBL" id="VDO35685.1"/>
    </source>
</evidence>
<name>A0A183H6U8_9BILA</name>
<dbReference type="AlphaFoldDB" id="A0A183H6U8"/>
<dbReference type="EMBL" id="UZAJ01002076">
    <property type="protein sequence ID" value="VDO35685.1"/>
    <property type="molecule type" value="Genomic_DNA"/>
</dbReference>